<evidence type="ECO:0000313" key="2">
    <source>
        <dbReference type="Proteomes" id="UP000070198"/>
    </source>
</evidence>
<name>A0A139NC19_9STRE</name>
<dbReference type="EMBL" id="LQOF01000022">
    <property type="protein sequence ID" value="KXT73403.1"/>
    <property type="molecule type" value="Genomic_DNA"/>
</dbReference>
<accession>A0A139NC19</accession>
<dbReference type="Proteomes" id="UP000070198">
    <property type="component" value="Unassembled WGS sequence"/>
</dbReference>
<proteinExistence type="predicted"/>
<dbReference type="PATRIC" id="fig|315405.11.peg.198"/>
<evidence type="ECO:0000313" key="1">
    <source>
        <dbReference type="EMBL" id="KXT73403.1"/>
    </source>
</evidence>
<gene>
    <name evidence="1" type="ORF">SGADD02_00176</name>
</gene>
<reference evidence="1 2" key="1">
    <citation type="submission" date="2016-01" db="EMBL/GenBank/DDBJ databases">
        <title>Highly variable Streptococcus oralis are common among viridans streptococci isolated from primates.</title>
        <authorList>
            <person name="Denapaite D."/>
            <person name="Rieger M."/>
            <person name="Koendgen S."/>
            <person name="Brueckner R."/>
            <person name="Ochigava I."/>
            <person name="Kappeler P."/>
            <person name="Maetz-Rensing K."/>
            <person name="Leendertz F."/>
            <person name="Hakenbeck R."/>
        </authorList>
    </citation>
    <scope>NUCLEOTIDE SEQUENCE [LARGE SCALE GENOMIC DNA]</scope>
    <source>
        <strain evidence="1 2">DD02</strain>
    </source>
</reference>
<sequence length="37" mass="4511">MNFNHFYYSTIFILGTKNQLKTADFLRIFQYLISSKF</sequence>
<dbReference type="AlphaFoldDB" id="A0A139NC19"/>
<comment type="caution">
    <text evidence="1">The sequence shown here is derived from an EMBL/GenBank/DDBJ whole genome shotgun (WGS) entry which is preliminary data.</text>
</comment>
<protein>
    <submittedName>
        <fullName evidence="1">Uncharacterized protein</fullName>
    </submittedName>
</protein>
<organism evidence="1 2">
    <name type="scientific">Streptococcus gallolyticus</name>
    <dbReference type="NCBI Taxonomy" id="315405"/>
    <lineage>
        <taxon>Bacteria</taxon>
        <taxon>Bacillati</taxon>
        <taxon>Bacillota</taxon>
        <taxon>Bacilli</taxon>
        <taxon>Lactobacillales</taxon>
        <taxon>Streptococcaceae</taxon>
        <taxon>Streptococcus</taxon>
    </lineage>
</organism>